<dbReference type="AlphaFoldDB" id="A0A518DSN3"/>
<organism evidence="1 2">
    <name type="scientific">Lignipirellula cremea</name>
    <dbReference type="NCBI Taxonomy" id="2528010"/>
    <lineage>
        <taxon>Bacteria</taxon>
        <taxon>Pseudomonadati</taxon>
        <taxon>Planctomycetota</taxon>
        <taxon>Planctomycetia</taxon>
        <taxon>Pirellulales</taxon>
        <taxon>Pirellulaceae</taxon>
        <taxon>Lignipirellula</taxon>
    </lineage>
</organism>
<sequence length="132" mass="14675">MISGPAALVFDLANPIYSTQGITFQSLSHLDAIGLINFQGVAGLRLSHLPKKIDFFYYGERVRLEFPKENENALDMGHVMLSESGQQLAQVVKSSKSEAFKVYVFDYWRSKGLIVDTVESPQNSRNSDASSL</sequence>
<dbReference type="KEGG" id="lcre:Pla8534_26150"/>
<evidence type="ECO:0000313" key="1">
    <source>
        <dbReference type="EMBL" id="QDU94808.1"/>
    </source>
</evidence>
<evidence type="ECO:0000313" key="2">
    <source>
        <dbReference type="Proteomes" id="UP000317648"/>
    </source>
</evidence>
<gene>
    <name evidence="1" type="ORF">Pla8534_26150</name>
</gene>
<name>A0A518DSN3_9BACT</name>
<proteinExistence type="predicted"/>
<protein>
    <submittedName>
        <fullName evidence="1">Uncharacterized protein</fullName>
    </submittedName>
</protein>
<dbReference type="Proteomes" id="UP000317648">
    <property type="component" value="Chromosome"/>
</dbReference>
<accession>A0A518DSN3</accession>
<keyword evidence="2" id="KW-1185">Reference proteome</keyword>
<reference evidence="1 2" key="1">
    <citation type="submission" date="2019-02" db="EMBL/GenBank/DDBJ databases">
        <title>Deep-cultivation of Planctomycetes and their phenomic and genomic characterization uncovers novel biology.</title>
        <authorList>
            <person name="Wiegand S."/>
            <person name="Jogler M."/>
            <person name="Boedeker C."/>
            <person name="Pinto D."/>
            <person name="Vollmers J."/>
            <person name="Rivas-Marin E."/>
            <person name="Kohn T."/>
            <person name="Peeters S.H."/>
            <person name="Heuer A."/>
            <person name="Rast P."/>
            <person name="Oberbeckmann S."/>
            <person name="Bunk B."/>
            <person name="Jeske O."/>
            <person name="Meyerdierks A."/>
            <person name="Storesund J.E."/>
            <person name="Kallscheuer N."/>
            <person name="Luecker S."/>
            <person name="Lage O.M."/>
            <person name="Pohl T."/>
            <person name="Merkel B.J."/>
            <person name="Hornburger P."/>
            <person name="Mueller R.-W."/>
            <person name="Bruemmer F."/>
            <person name="Labrenz M."/>
            <person name="Spormann A.M."/>
            <person name="Op den Camp H."/>
            <person name="Overmann J."/>
            <person name="Amann R."/>
            <person name="Jetten M.S.M."/>
            <person name="Mascher T."/>
            <person name="Medema M.H."/>
            <person name="Devos D.P."/>
            <person name="Kaster A.-K."/>
            <person name="Ovreas L."/>
            <person name="Rohde M."/>
            <person name="Galperin M.Y."/>
            <person name="Jogler C."/>
        </authorList>
    </citation>
    <scope>NUCLEOTIDE SEQUENCE [LARGE SCALE GENOMIC DNA]</scope>
    <source>
        <strain evidence="1 2">Pla85_3_4</strain>
    </source>
</reference>
<dbReference type="EMBL" id="CP036433">
    <property type="protein sequence ID" value="QDU94808.1"/>
    <property type="molecule type" value="Genomic_DNA"/>
</dbReference>